<dbReference type="EMBL" id="HG937692">
    <property type="protein sequence ID" value="CDP36502.1"/>
    <property type="molecule type" value="Genomic_DNA"/>
</dbReference>
<name>A0A060TC75_BLAAD</name>
<dbReference type="SUPFAM" id="SSF54719">
    <property type="entry name" value="Fe,Mn superoxide dismutase (SOD), C-terminal domain"/>
    <property type="match status" value="1"/>
</dbReference>
<feature type="compositionally biased region" description="Low complexity" evidence="2">
    <location>
        <begin position="145"/>
        <end position="158"/>
    </location>
</feature>
<feature type="domain" description="Manganese/iron superoxide dismutase C-terminal" evidence="3">
    <location>
        <begin position="163"/>
        <end position="224"/>
    </location>
</feature>
<dbReference type="PANTHER" id="PTHR43595:SF2">
    <property type="entry name" value="SMALL RIBOSOMAL SUBUNIT PROTEIN MS42"/>
    <property type="match status" value="1"/>
</dbReference>
<feature type="domain" description="Manganese/iron superoxide dismutase C-terminal" evidence="3">
    <location>
        <begin position="251"/>
        <end position="292"/>
    </location>
</feature>
<dbReference type="InterPro" id="IPR036324">
    <property type="entry name" value="Mn/Fe_SOD_N_sf"/>
</dbReference>
<dbReference type="GO" id="GO:0004784">
    <property type="term" value="F:superoxide dismutase activity"/>
    <property type="evidence" value="ECO:0007669"/>
    <property type="project" value="InterPro"/>
</dbReference>
<organism evidence="4">
    <name type="scientific">Blastobotrys adeninivorans</name>
    <name type="common">Yeast</name>
    <name type="synonym">Arxula adeninivorans</name>
    <dbReference type="NCBI Taxonomy" id="409370"/>
    <lineage>
        <taxon>Eukaryota</taxon>
        <taxon>Fungi</taxon>
        <taxon>Dikarya</taxon>
        <taxon>Ascomycota</taxon>
        <taxon>Saccharomycotina</taxon>
        <taxon>Dipodascomycetes</taxon>
        <taxon>Dipodascales</taxon>
        <taxon>Trichomonascaceae</taxon>
        <taxon>Blastobotrys</taxon>
    </lineage>
</organism>
<dbReference type="Gene3D" id="3.55.40.20">
    <property type="entry name" value="Iron/manganese superoxide dismutase, C-terminal domain"/>
    <property type="match status" value="1"/>
</dbReference>
<dbReference type="InterPro" id="IPR036314">
    <property type="entry name" value="SOD_C_sf"/>
</dbReference>
<dbReference type="PhylomeDB" id="A0A060TC75"/>
<evidence type="ECO:0000313" key="4">
    <source>
        <dbReference type="EMBL" id="CDP36502.1"/>
    </source>
</evidence>
<dbReference type="SUPFAM" id="SSF46609">
    <property type="entry name" value="Fe,Mn superoxide dismutase (SOD), N-terminal domain"/>
    <property type="match status" value="1"/>
</dbReference>
<dbReference type="GO" id="GO:0046872">
    <property type="term" value="F:metal ion binding"/>
    <property type="evidence" value="ECO:0007669"/>
    <property type="project" value="InterPro"/>
</dbReference>
<proteinExistence type="predicted"/>
<dbReference type="AlphaFoldDB" id="A0A060TC75"/>
<dbReference type="PANTHER" id="PTHR43595">
    <property type="entry name" value="37S RIBOSOMAL PROTEIN S26, MITOCHONDRIAL"/>
    <property type="match status" value="1"/>
</dbReference>
<reference evidence="4" key="2">
    <citation type="submission" date="2014-06" db="EMBL/GenBank/DDBJ databases">
        <title>The complete genome of Blastobotrys (Arxula) adeninivorans LS3 - a yeast of biotechnological interest.</title>
        <authorList>
            <person name="Kunze G."/>
            <person name="Gaillardin C."/>
            <person name="Czernicka M."/>
            <person name="Durrens P."/>
            <person name="Martin T."/>
            <person name="Boer E."/>
            <person name="Gabaldon T."/>
            <person name="Cruz J."/>
            <person name="Talla E."/>
            <person name="Marck C."/>
            <person name="Goffeau A."/>
            <person name="Barbe V."/>
            <person name="Baret P."/>
            <person name="Baronian K."/>
            <person name="Beier S."/>
            <person name="Bleykasten C."/>
            <person name="Bode R."/>
            <person name="Casaregola S."/>
            <person name="Despons L."/>
            <person name="Fairhead C."/>
            <person name="Giersberg M."/>
            <person name="Gierski P."/>
            <person name="Hahnel U."/>
            <person name="Hartmann A."/>
            <person name="Jankowska D."/>
            <person name="Jubin C."/>
            <person name="Jung P."/>
            <person name="Lafontaine I."/>
            <person name="Leh-Louis V."/>
            <person name="Lemaire M."/>
            <person name="Marcet-Houben M."/>
            <person name="Mascher M."/>
            <person name="Morel G."/>
            <person name="Richard G.-F."/>
            <person name="Riechen J."/>
            <person name="Sacerdot C."/>
            <person name="Sarkar A."/>
            <person name="Savel G."/>
            <person name="Schacherer J."/>
            <person name="Sherman D."/>
            <person name="Straub M.-L."/>
            <person name="Stein N."/>
            <person name="Thierry A."/>
            <person name="Trautwein-Schult A."/>
            <person name="Westhof E."/>
            <person name="Worch S."/>
            <person name="Dujon B."/>
            <person name="Souciet J.-L."/>
            <person name="Wincker P."/>
            <person name="Scholz U."/>
            <person name="Neuveglise N."/>
        </authorList>
    </citation>
    <scope>NUCLEOTIDE SEQUENCE</scope>
    <source>
        <strain evidence="4">LS3</strain>
    </source>
</reference>
<evidence type="ECO:0000256" key="2">
    <source>
        <dbReference type="SAM" id="MobiDB-lite"/>
    </source>
</evidence>
<accession>A0A060TC75</accession>
<feature type="region of interest" description="Disordered" evidence="2">
    <location>
        <begin position="119"/>
        <end position="158"/>
    </location>
</feature>
<dbReference type="GO" id="GO:0005737">
    <property type="term" value="C:cytoplasm"/>
    <property type="evidence" value="ECO:0007669"/>
    <property type="project" value="TreeGrafter"/>
</dbReference>
<sequence>MFRTARVVARQAKAAPKSFSRSLVQVPLLSNVSKDEGIKGLYSPKGLDVAWFQYQAYLVDRLNQLIKDDPTLSSMQSPFQIAEATKSIPELAEINHYASQAYNNEFFFSALKDSVNPDATFGSGNPRKVDITTEIRNPPPMVEPSESNDYYSSSASRSSSSRDALASSMKDSFDSAVSFRELLINRANAIFGNGHAWLVQSAEGSRRSDLFVVNTYNAGTPFPKHDDELGAAKSGSSGMVMDVNDFTRSPKLIPLLNVSVWQHSYLVDYGVAGKRQYLENLFDCIDWEVVVNRFSREK</sequence>
<dbReference type="Pfam" id="PF02777">
    <property type="entry name" value="Sod_Fe_C"/>
    <property type="match status" value="2"/>
</dbReference>
<evidence type="ECO:0000259" key="3">
    <source>
        <dbReference type="Pfam" id="PF02777"/>
    </source>
</evidence>
<dbReference type="InterPro" id="IPR019832">
    <property type="entry name" value="Mn/Fe_SOD_C"/>
</dbReference>
<gene>
    <name evidence="4" type="ORF">GNLVRS02_ARAD1B14542g</name>
</gene>
<comment type="function">
    <text evidence="1">Component of the mitochondrial ribosome (mitoribosome), a dedicated translation machinery responsible for the synthesis of mitochondrial genome-encoded proteins, including at least some of the essential transmembrane subunits of the mitochondrial respiratory chain. The mitoribosomes are attached to the mitochondrial inner membrane and translation products are cotranslationally integrated into the membrane.</text>
</comment>
<reference evidence="4" key="1">
    <citation type="submission" date="2014-02" db="EMBL/GenBank/DDBJ databases">
        <authorList>
            <person name="Genoscope - CEA"/>
        </authorList>
    </citation>
    <scope>NUCLEOTIDE SEQUENCE</scope>
    <source>
        <strain evidence="4">LS3</strain>
    </source>
</reference>
<protein>
    <submittedName>
        <fullName evidence="4">ARAD1B14542p</fullName>
    </submittedName>
</protein>
<evidence type="ECO:0000256" key="1">
    <source>
        <dbReference type="ARBA" id="ARBA00037226"/>
    </source>
</evidence>